<feature type="compositionally biased region" description="Acidic residues" evidence="5">
    <location>
        <begin position="611"/>
        <end position="638"/>
    </location>
</feature>
<evidence type="ECO:0000313" key="7">
    <source>
        <dbReference type="EMBL" id="EOY10860.1"/>
    </source>
</evidence>
<dbReference type="GO" id="GO:0008270">
    <property type="term" value="F:zinc ion binding"/>
    <property type="evidence" value="ECO:0007669"/>
    <property type="project" value="UniProtKB-KW"/>
</dbReference>
<dbReference type="EMBL" id="CM001883">
    <property type="protein sequence ID" value="EOY10860.1"/>
    <property type="molecule type" value="Genomic_DNA"/>
</dbReference>
<evidence type="ECO:0000256" key="4">
    <source>
        <dbReference type="ARBA" id="ARBA00022833"/>
    </source>
</evidence>
<dbReference type="SUPFAM" id="SSF57889">
    <property type="entry name" value="Cysteine-rich domain"/>
    <property type="match status" value="8"/>
</dbReference>
<dbReference type="eggNOG" id="KOG4475">
    <property type="taxonomic scope" value="Eukaryota"/>
</dbReference>
<proteinExistence type="predicted"/>
<feature type="compositionally biased region" description="Basic and acidic residues" evidence="5">
    <location>
        <begin position="577"/>
        <end position="610"/>
    </location>
</feature>
<dbReference type="SMART" id="SM00109">
    <property type="entry name" value="C1"/>
    <property type="match status" value="5"/>
</dbReference>
<dbReference type="HOGENOM" id="CLU_322489_0_0_1"/>
<keyword evidence="1" id="KW-0479">Metal-binding</keyword>
<feature type="compositionally biased region" description="Acidic residues" evidence="5">
    <location>
        <begin position="540"/>
        <end position="576"/>
    </location>
</feature>
<reference evidence="7 8" key="1">
    <citation type="journal article" date="2013" name="Genome Biol.">
        <title>The genome sequence of the most widely cultivated cacao type and its use to identify candidate genes regulating pod color.</title>
        <authorList>
            <person name="Motamayor J.C."/>
            <person name="Mockaitis K."/>
            <person name="Schmutz J."/>
            <person name="Haiminen N."/>
            <person name="Iii D.L."/>
            <person name="Cornejo O."/>
            <person name="Findley S.D."/>
            <person name="Zheng P."/>
            <person name="Utro F."/>
            <person name="Royaert S."/>
            <person name="Saski C."/>
            <person name="Jenkins J."/>
            <person name="Podicheti R."/>
            <person name="Zhao M."/>
            <person name="Scheffler B.E."/>
            <person name="Stack J.C."/>
            <person name="Feltus F.A."/>
            <person name="Mustiga G.M."/>
            <person name="Amores F."/>
            <person name="Phillips W."/>
            <person name="Marelli J.P."/>
            <person name="May G.D."/>
            <person name="Shapiro H."/>
            <person name="Ma J."/>
            <person name="Bustamante C.D."/>
            <person name="Schnell R.J."/>
            <person name="Main D."/>
            <person name="Gilbert D."/>
            <person name="Parida L."/>
            <person name="Kuhn D.N."/>
        </authorList>
    </citation>
    <scope>NUCLEOTIDE SEQUENCE [LARGE SCALE GENOMIC DNA]</scope>
    <source>
        <strain evidence="8">cv. Matina 1-6</strain>
    </source>
</reference>
<evidence type="ECO:0000256" key="1">
    <source>
        <dbReference type="ARBA" id="ARBA00022723"/>
    </source>
</evidence>
<protein>
    <recommendedName>
        <fullName evidence="6">Phorbol-ester/DAG-type domain-containing protein</fullName>
    </recommendedName>
</protein>
<gene>
    <name evidence="7" type="ORF">TCM_026154</name>
</gene>
<dbReference type="Pfam" id="PF03107">
    <property type="entry name" value="C1_2"/>
    <property type="match status" value="6"/>
</dbReference>
<evidence type="ECO:0000256" key="2">
    <source>
        <dbReference type="ARBA" id="ARBA00022737"/>
    </source>
</evidence>
<dbReference type="InterPro" id="IPR001965">
    <property type="entry name" value="Znf_PHD"/>
</dbReference>
<feature type="compositionally biased region" description="Acidic residues" evidence="5">
    <location>
        <begin position="497"/>
        <end position="519"/>
    </location>
</feature>
<feature type="region of interest" description="Disordered" evidence="5">
    <location>
        <begin position="435"/>
        <end position="665"/>
    </location>
</feature>
<dbReference type="PANTHER" id="PTHR46288:SF86">
    <property type="entry name" value="PHORBOL-ESTER_DAG-TYPE DOMAIN-CONTAINING PROTEIN"/>
    <property type="match status" value="1"/>
</dbReference>
<dbReference type="InterPro" id="IPR002219">
    <property type="entry name" value="PKC_DAG/PE"/>
</dbReference>
<feature type="compositionally biased region" description="Basic and acidic residues" evidence="5">
    <location>
        <begin position="520"/>
        <end position="539"/>
    </location>
</feature>
<dbReference type="InParanoid" id="A0A061F0I7"/>
<sequence>MGNSPAREKRSFDSHEHTLFHSYVEKGTTKQRCDVCRKEIYGLVYACETCKFSRHRWCAERRMPSEITHPSHSMHKLKLQDESSDFLCERCFHNSRGPRYHCYSCDIDVDLACASSTKDQLTREDQGLIPAGRARNRIKHFSHGEPLALFKYRKTTKYYELDCSWCDKRLSGMSYGCFKSGPYGCRFFLHESCMSKIPTRLQHPFHRQHYLYVQYYNPFYQFSCNACNCPLLLSLTAYYACHECNFYLHISCARLLPTLNHKCHKHSLTYFSRSTEKRFNCNACGGDCDSKKSKEGGFYRCVQCNFNIHFRCLPISPIAKHRYHRHFLILHDGIIEDDIREYYCDICEEERNPKHHIYYCKKCTYIGHVECVVKEVSDSEVRKMMDLTKRVQLSDGKIPKLKETAGNYMDKNQLFEMQEVHLLLKDLQQEEKEKKKEKKELREKDEDEESSSDDEEDEETDDIDDEWTSEEEEDGDKEEMNEEEEEDEEKEGKDEQKMEEEERLEENEESSDEEKEEEDDKLKETSEEEKKEFKNKEEKHEEEDEEKEGENEEHMEEEEGLEENEENSDEEKEEEDDKLKEMSEEEKKEFKNKEEKHEVEDEKKEGKNEEHMEEDEEGELEENEESSDEEEDESEDGNEEKNEKNEANQGKASTSINGTKKMSAHPLKPSKTLALEIEHFSHWHPLSLFHLTKKYEYENCKACRQELNGTVYICKTCEFPLFYYGLHKACAELPYELIHPFHSLHYLTLLPQFPYSETRCFLCDECGEFSGGFVYLCMDCQFKIDVKCAMLVASKNGCQKPKRRGKETKLLHFSHQHMLVLGNLGNKSAACCGCNLPILGLAYCCLDCLYFIHESCLRTLPQEIQHPFHPLHPLVAFHDPNDRKCHACKLEFRLSDFI</sequence>
<keyword evidence="3" id="KW-0863">Zinc-finger</keyword>
<feature type="compositionally biased region" description="Acidic residues" evidence="5">
    <location>
        <begin position="445"/>
        <end position="489"/>
    </location>
</feature>
<evidence type="ECO:0000259" key="6">
    <source>
        <dbReference type="PROSITE" id="PS50081"/>
    </source>
</evidence>
<dbReference type="PANTHER" id="PTHR46288">
    <property type="entry name" value="PHORBOL-ESTER/DAG-TYPE DOMAIN-CONTAINING PROTEIN"/>
    <property type="match status" value="1"/>
</dbReference>
<dbReference type="AlphaFoldDB" id="A0A061F0I7"/>
<evidence type="ECO:0000256" key="3">
    <source>
        <dbReference type="ARBA" id="ARBA00022771"/>
    </source>
</evidence>
<organism evidence="7 8">
    <name type="scientific">Theobroma cacao</name>
    <name type="common">Cacao</name>
    <name type="synonym">Cocoa</name>
    <dbReference type="NCBI Taxonomy" id="3641"/>
    <lineage>
        <taxon>Eukaryota</taxon>
        <taxon>Viridiplantae</taxon>
        <taxon>Streptophyta</taxon>
        <taxon>Embryophyta</taxon>
        <taxon>Tracheophyta</taxon>
        <taxon>Spermatophyta</taxon>
        <taxon>Magnoliopsida</taxon>
        <taxon>eudicotyledons</taxon>
        <taxon>Gunneridae</taxon>
        <taxon>Pentapetalae</taxon>
        <taxon>rosids</taxon>
        <taxon>malvids</taxon>
        <taxon>Malvales</taxon>
        <taxon>Malvaceae</taxon>
        <taxon>Byttnerioideae</taxon>
        <taxon>Theobroma</taxon>
    </lineage>
</organism>
<dbReference type="InterPro" id="IPR004146">
    <property type="entry name" value="DC1"/>
</dbReference>
<accession>A0A061F0I7</accession>
<evidence type="ECO:0000313" key="8">
    <source>
        <dbReference type="Proteomes" id="UP000026915"/>
    </source>
</evidence>
<dbReference type="InterPro" id="IPR046349">
    <property type="entry name" value="C1-like_sf"/>
</dbReference>
<dbReference type="SMART" id="SM00249">
    <property type="entry name" value="PHD"/>
    <property type="match status" value="2"/>
</dbReference>
<dbReference type="Proteomes" id="UP000026915">
    <property type="component" value="Chromosome 5"/>
</dbReference>
<keyword evidence="4" id="KW-0862">Zinc</keyword>
<dbReference type="PROSITE" id="PS50081">
    <property type="entry name" value="ZF_DAG_PE_2"/>
    <property type="match status" value="1"/>
</dbReference>
<feature type="domain" description="Phorbol-ester/DAG-type" evidence="6">
    <location>
        <begin position="208"/>
        <end position="263"/>
    </location>
</feature>
<keyword evidence="8" id="KW-1185">Reference proteome</keyword>
<dbReference type="Gramene" id="EOY10860">
    <property type="protein sequence ID" value="EOY10860"/>
    <property type="gene ID" value="TCM_026154"/>
</dbReference>
<evidence type="ECO:0000256" key="5">
    <source>
        <dbReference type="SAM" id="MobiDB-lite"/>
    </source>
</evidence>
<keyword evidence="2" id="KW-0677">Repeat</keyword>
<name>A0A061F0I7_THECC</name>
<feature type="compositionally biased region" description="Polar residues" evidence="5">
    <location>
        <begin position="647"/>
        <end position="660"/>
    </location>
</feature>
<feature type="compositionally biased region" description="Basic and acidic residues" evidence="5">
    <location>
        <begin position="435"/>
        <end position="444"/>
    </location>
</feature>